<dbReference type="PANTHER" id="PTHR43649:SF33">
    <property type="entry name" value="POLYGALACTURONAN_RHAMNOGALACTURONAN-BINDING PROTEIN YTCQ"/>
    <property type="match status" value="1"/>
</dbReference>
<evidence type="ECO:0000256" key="3">
    <source>
        <dbReference type="ARBA" id="ARBA00023136"/>
    </source>
</evidence>
<dbReference type="PATRIC" id="fig|1379739.3.peg.410"/>
<dbReference type="Pfam" id="PF01547">
    <property type="entry name" value="SBP_bac_1"/>
    <property type="match status" value="1"/>
</dbReference>
<name>A0A0D1C264_CLOBO</name>
<evidence type="ECO:0000256" key="4">
    <source>
        <dbReference type="ARBA" id="ARBA00023139"/>
    </source>
</evidence>
<dbReference type="Gene3D" id="3.40.190.10">
    <property type="entry name" value="Periplasmic binding protein-like II"/>
    <property type="match status" value="1"/>
</dbReference>
<keyword evidence="4" id="KW-0564">Palmitate</keyword>
<dbReference type="EMBL" id="JXSU01000006">
    <property type="protein sequence ID" value="KIS25101.1"/>
    <property type="molecule type" value="Genomic_DNA"/>
</dbReference>
<dbReference type="RefSeq" id="WP_003487943.1">
    <property type="nucleotide sequence ID" value="NZ_JXSU01000006.1"/>
</dbReference>
<dbReference type="HOGENOM" id="CLU_031285_2_4_9"/>
<evidence type="ECO:0000256" key="5">
    <source>
        <dbReference type="ARBA" id="ARBA00023288"/>
    </source>
</evidence>
<protein>
    <submittedName>
        <fullName evidence="7">Sugar-binding protein</fullName>
    </submittedName>
</protein>
<feature type="transmembrane region" description="Helical" evidence="6">
    <location>
        <begin position="7"/>
        <end position="27"/>
    </location>
</feature>
<dbReference type="AlphaFoldDB" id="A0A0D1C264"/>
<dbReference type="InterPro" id="IPR006059">
    <property type="entry name" value="SBP"/>
</dbReference>
<keyword evidence="5" id="KW-0449">Lipoprotein</keyword>
<comment type="caution">
    <text evidence="7">The sequence shown here is derived from an EMBL/GenBank/DDBJ whole genome shotgun (WGS) entry which is preliminary data.</text>
</comment>
<gene>
    <name evidence="7" type="ORF">N495_00550</name>
</gene>
<accession>A0A0D1C264</accession>
<reference evidence="7 8" key="1">
    <citation type="submission" date="2014-06" db="EMBL/GenBank/DDBJ databases">
        <title>Genome characterization of distinct group I Clostridium botulinum lineages.</title>
        <authorList>
            <person name="Giordani F."/>
            <person name="Anselmo A."/>
            <person name="Fillo S."/>
            <person name="Palozzi A.M."/>
            <person name="Fortunato A."/>
            <person name="Gentile B."/>
            <person name="Ciammaruconi A."/>
            <person name="Anniballi F."/>
            <person name="De Medici D."/>
            <person name="Lista F."/>
        </authorList>
    </citation>
    <scope>NUCLEOTIDE SEQUENCE [LARGE SCALE GENOMIC DNA]</scope>
    <source>
        <strain evidence="7 8">B2 450</strain>
    </source>
</reference>
<sequence>MKKKKLIYIGIIVILIIPVILVILGRYNNTKNFTKDKLVIWGDVKHNQAMNEGVKDFKEKYPNVEVEFYNKNKENMIDEFSKIKDKNSYPNIICLDDKDTKEFGARYYKDVIILNDLMKNTIKDFIPCKRELVKLYDNFIAVPYTVEPVALYYRKELLEKYNINSKDIKTWDDFIKIGEEIYKKSNGKVKMISFNKRDNSMLEVLLNEKGIYYFDKDNKLQIDQPNYIDTFNILKRIESANIDFDNKGDFKSFVNNNNVVCIPYNSELSNYLISERKKESGKWEIMKLPSFEVGGKNSAITGGTSIVAIKSCKESKDKLSMELIKNITLNKYSLNKGFLNYGQFPSYKPTYEYAKFSENVNYFNEEKIWRIFVDIASKTPNINYTKNYNYVQKVMIDFKKELLNTNDIEKELKSIKIFINSITK</sequence>
<dbReference type="Proteomes" id="UP000032250">
    <property type="component" value="Unassembled WGS sequence"/>
</dbReference>
<dbReference type="InterPro" id="IPR050490">
    <property type="entry name" value="Bact_solute-bd_prot1"/>
</dbReference>
<dbReference type="SUPFAM" id="SSF53850">
    <property type="entry name" value="Periplasmic binding protein-like II"/>
    <property type="match status" value="1"/>
</dbReference>
<keyword evidence="6" id="KW-0812">Transmembrane</keyword>
<dbReference type="OrthoDB" id="9768630at2"/>
<evidence type="ECO:0000256" key="1">
    <source>
        <dbReference type="ARBA" id="ARBA00022475"/>
    </source>
</evidence>
<evidence type="ECO:0000256" key="2">
    <source>
        <dbReference type="ARBA" id="ARBA00022729"/>
    </source>
</evidence>
<keyword evidence="6" id="KW-1133">Transmembrane helix</keyword>
<keyword evidence="2" id="KW-0732">Signal</keyword>
<evidence type="ECO:0000313" key="8">
    <source>
        <dbReference type="Proteomes" id="UP000032250"/>
    </source>
</evidence>
<keyword evidence="3 6" id="KW-0472">Membrane</keyword>
<evidence type="ECO:0000256" key="6">
    <source>
        <dbReference type="SAM" id="Phobius"/>
    </source>
</evidence>
<keyword evidence="1" id="KW-1003">Cell membrane</keyword>
<evidence type="ECO:0000313" key="7">
    <source>
        <dbReference type="EMBL" id="KIS25101.1"/>
    </source>
</evidence>
<dbReference type="PANTHER" id="PTHR43649">
    <property type="entry name" value="ARABINOSE-BINDING PROTEIN-RELATED"/>
    <property type="match status" value="1"/>
</dbReference>
<organism evidence="7 8">
    <name type="scientific">Clostridium botulinum B2 450</name>
    <dbReference type="NCBI Taxonomy" id="1379739"/>
    <lineage>
        <taxon>Bacteria</taxon>
        <taxon>Bacillati</taxon>
        <taxon>Bacillota</taxon>
        <taxon>Clostridia</taxon>
        <taxon>Eubacteriales</taxon>
        <taxon>Clostridiaceae</taxon>
        <taxon>Clostridium</taxon>
    </lineage>
</organism>
<proteinExistence type="predicted"/>